<dbReference type="OrthoDB" id="177137at2157"/>
<dbReference type="AlphaFoldDB" id="A0A1H7IGP5"/>
<accession>A0A1H7IGP5</accession>
<dbReference type="EMBL" id="FOAD01000001">
    <property type="protein sequence ID" value="SEK60700.1"/>
    <property type="molecule type" value="Genomic_DNA"/>
</dbReference>
<feature type="compositionally biased region" description="Basic and acidic residues" evidence="1">
    <location>
        <begin position="89"/>
        <end position="100"/>
    </location>
</feature>
<name>A0A1H7IGP5_HALLR</name>
<proteinExistence type="predicted"/>
<gene>
    <name evidence="2" type="ORF">SAMN04488691_101864</name>
</gene>
<feature type="compositionally biased region" description="Basic and acidic residues" evidence="1">
    <location>
        <begin position="1"/>
        <end position="13"/>
    </location>
</feature>
<dbReference type="Proteomes" id="UP000183894">
    <property type="component" value="Unassembled WGS sequence"/>
</dbReference>
<feature type="compositionally biased region" description="Acidic residues" evidence="1">
    <location>
        <begin position="73"/>
        <end position="84"/>
    </location>
</feature>
<feature type="compositionally biased region" description="Acidic residues" evidence="1">
    <location>
        <begin position="51"/>
        <end position="63"/>
    </location>
</feature>
<protein>
    <submittedName>
        <fullName evidence="2">Uncharacterized protein</fullName>
    </submittedName>
</protein>
<feature type="region of interest" description="Disordered" evidence="1">
    <location>
        <begin position="36"/>
        <end position="100"/>
    </location>
</feature>
<dbReference type="InterPro" id="IPR055923">
    <property type="entry name" value="DUF7500"/>
</dbReference>
<evidence type="ECO:0000313" key="2">
    <source>
        <dbReference type="EMBL" id="SEK60700.1"/>
    </source>
</evidence>
<evidence type="ECO:0000256" key="1">
    <source>
        <dbReference type="SAM" id="MobiDB-lite"/>
    </source>
</evidence>
<sequence length="221" mass="23810">MADDERPQRHPREQGVVAAEELDIDRDERVARLESGRYVIATGDATAPDPAELESETESESDAASERDTEGDHSEDEPETDDDAAPVADEQRKPTIKLPKDPRKRAIVARKLIAERVGAANADHAFAVTALVDGSVEQHESVSNEVTDVFRSLLLWYAEVVGDDSTPLDEVLGILLLASEVQVTYPGRAIEALAAANGLKRTDSIGDLLDAVDESGASFPP</sequence>
<organism evidence="2 3">
    <name type="scientific">Haloferax larsenii</name>
    <dbReference type="NCBI Taxonomy" id="302484"/>
    <lineage>
        <taxon>Archaea</taxon>
        <taxon>Methanobacteriati</taxon>
        <taxon>Methanobacteriota</taxon>
        <taxon>Stenosarchaea group</taxon>
        <taxon>Halobacteria</taxon>
        <taxon>Halobacteriales</taxon>
        <taxon>Haloferacaceae</taxon>
        <taxon>Haloferax</taxon>
    </lineage>
</organism>
<evidence type="ECO:0000313" key="3">
    <source>
        <dbReference type="Proteomes" id="UP000183894"/>
    </source>
</evidence>
<feature type="region of interest" description="Disordered" evidence="1">
    <location>
        <begin position="1"/>
        <end position="21"/>
    </location>
</feature>
<reference evidence="2 3" key="1">
    <citation type="submission" date="2016-10" db="EMBL/GenBank/DDBJ databases">
        <authorList>
            <person name="de Groot N.N."/>
        </authorList>
    </citation>
    <scope>NUCLEOTIDE SEQUENCE [LARGE SCALE GENOMIC DNA]</scope>
    <source>
        <strain evidence="2 3">CDM_5</strain>
    </source>
</reference>
<dbReference type="Pfam" id="PF24332">
    <property type="entry name" value="DUF7500"/>
    <property type="match status" value="1"/>
</dbReference>
<dbReference type="RefSeq" id="WP_074792313.1">
    <property type="nucleotide sequence ID" value="NZ_FOAD01000001.1"/>
</dbReference>